<sequence length="492" mass="53556">GPRGPLRTQGWLSLSGLGNMQYLVFAFCAVLDGVTYRTGTGVTKKEARLMAAKLALQDLLPLMNSQLSLAEPSVHDPPPLPVSDVQVDATVWPCRPLPSPQPCRTLPDHNPQSERMSLAVGQQLSVLLKSHPEFSGCSATVAAFLIQTSDSCEVVALGTGSINTNGCSVANGRVLHDSHAVVVARRSLMRFLYRHLLMFFNKKPSLQAESIFERSPDSPLLAVKSNITLHLYLSQLPKGTARMPPNLRLNPLSMAAWEVINQLSLHITVEGKVFSMSSVEPPAGKMASMSSSDKLTQWQVLGYQGALLSHFIQPLYAQSILIGKTHTPTHAAGGSCVNTRVVAVAISQRAEGITDGLPIHYCMVIPHFSLAPSAMDSGSASSPQQNLSMNWSQGDSSLEVVDGLKGMTIDDSPFKSSPAMASRLCKAAMLSRFTLLVREAERDQLMSTMSYRDAKMRAKHYQEAKNLLKAHLTKQGYGRWISKPPHTDIFNM</sequence>
<dbReference type="PANTHER" id="PTHR10910:SF103">
    <property type="entry name" value="ADENOSINE DEAMINASE DOMAIN-CONTAINING PROTEIN 1"/>
    <property type="match status" value="1"/>
</dbReference>
<dbReference type="OrthoDB" id="10268011at2759"/>
<evidence type="ECO:0000259" key="2">
    <source>
        <dbReference type="PROSITE" id="PS50137"/>
    </source>
</evidence>
<organism evidence="4 5">
    <name type="scientific">Muraenolepis orangiensis</name>
    <name type="common">Patagonian moray cod</name>
    <dbReference type="NCBI Taxonomy" id="630683"/>
    <lineage>
        <taxon>Eukaryota</taxon>
        <taxon>Metazoa</taxon>
        <taxon>Chordata</taxon>
        <taxon>Craniata</taxon>
        <taxon>Vertebrata</taxon>
        <taxon>Euteleostomi</taxon>
        <taxon>Actinopterygii</taxon>
        <taxon>Neopterygii</taxon>
        <taxon>Teleostei</taxon>
        <taxon>Neoteleostei</taxon>
        <taxon>Acanthomorphata</taxon>
        <taxon>Zeiogadaria</taxon>
        <taxon>Gadariae</taxon>
        <taxon>Gadiformes</taxon>
        <taxon>Muraenolepidoidei</taxon>
        <taxon>Muraenolepididae</taxon>
        <taxon>Muraenolepis</taxon>
    </lineage>
</organism>
<proteinExistence type="predicted"/>
<dbReference type="GO" id="GO:0003726">
    <property type="term" value="F:double-stranded RNA adenosine deaminase activity"/>
    <property type="evidence" value="ECO:0007669"/>
    <property type="project" value="TreeGrafter"/>
</dbReference>
<reference evidence="4" key="1">
    <citation type="submission" date="2022-07" db="EMBL/GenBank/DDBJ databases">
        <title>Chromosome-level genome of Muraenolepis orangiensis.</title>
        <authorList>
            <person name="Kim J."/>
        </authorList>
    </citation>
    <scope>NUCLEOTIDE SEQUENCE</scope>
    <source>
        <strain evidence="4">KU_S4_2022</strain>
        <tissue evidence="4">Muscle</tissue>
    </source>
</reference>
<evidence type="ECO:0000313" key="4">
    <source>
        <dbReference type="EMBL" id="KAJ3588255.1"/>
    </source>
</evidence>
<dbReference type="InterPro" id="IPR014720">
    <property type="entry name" value="dsRBD_dom"/>
</dbReference>
<dbReference type="AlphaFoldDB" id="A0A9Q0DGM3"/>
<feature type="non-terminal residue" evidence="4">
    <location>
        <position position="492"/>
    </location>
</feature>
<dbReference type="GO" id="GO:0006382">
    <property type="term" value="P:adenosine to inosine editing"/>
    <property type="evidence" value="ECO:0007669"/>
    <property type="project" value="TreeGrafter"/>
</dbReference>
<accession>A0A9Q0DGM3</accession>
<dbReference type="SUPFAM" id="SSF54768">
    <property type="entry name" value="dsRNA-binding domain-like"/>
    <property type="match status" value="1"/>
</dbReference>
<evidence type="ECO:0000259" key="3">
    <source>
        <dbReference type="PROSITE" id="PS50141"/>
    </source>
</evidence>
<dbReference type="EMBL" id="JANIIK010000116">
    <property type="protein sequence ID" value="KAJ3588255.1"/>
    <property type="molecule type" value="Genomic_DNA"/>
</dbReference>
<dbReference type="InterPro" id="IPR002466">
    <property type="entry name" value="A_deamin"/>
</dbReference>
<dbReference type="PANTHER" id="PTHR10910">
    <property type="entry name" value="EUKARYOTE SPECIFIC DSRNA BINDING PROTEIN"/>
    <property type="match status" value="1"/>
</dbReference>
<dbReference type="PROSITE" id="PS50137">
    <property type="entry name" value="DS_RBD"/>
    <property type="match status" value="1"/>
</dbReference>
<evidence type="ECO:0000256" key="1">
    <source>
        <dbReference type="PROSITE-ProRule" id="PRU00266"/>
    </source>
</evidence>
<evidence type="ECO:0008006" key="6">
    <source>
        <dbReference type="Google" id="ProtNLM"/>
    </source>
</evidence>
<name>A0A9Q0DGM3_9TELE</name>
<dbReference type="PROSITE" id="PS50141">
    <property type="entry name" value="A_DEAMIN_EDITASE"/>
    <property type="match status" value="1"/>
</dbReference>
<keyword evidence="1" id="KW-0694">RNA-binding</keyword>
<dbReference type="Proteomes" id="UP001148018">
    <property type="component" value="Unassembled WGS sequence"/>
</dbReference>
<protein>
    <recommendedName>
        <fullName evidence="6">Adenosine deaminase domain containing 1 (testis-specific)</fullName>
    </recommendedName>
</protein>
<dbReference type="GO" id="GO:0006396">
    <property type="term" value="P:RNA processing"/>
    <property type="evidence" value="ECO:0007669"/>
    <property type="project" value="InterPro"/>
</dbReference>
<dbReference type="GO" id="GO:0005737">
    <property type="term" value="C:cytoplasm"/>
    <property type="evidence" value="ECO:0007669"/>
    <property type="project" value="TreeGrafter"/>
</dbReference>
<gene>
    <name evidence="4" type="ORF">NHX12_011849</name>
</gene>
<dbReference type="GO" id="GO:0003725">
    <property type="term" value="F:double-stranded RNA binding"/>
    <property type="evidence" value="ECO:0007669"/>
    <property type="project" value="TreeGrafter"/>
</dbReference>
<feature type="domain" description="A to I editase" evidence="3">
    <location>
        <begin position="156"/>
        <end position="490"/>
    </location>
</feature>
<evidence type="ECO:0000313" key="5">
    <source>
        <dbReference type="Proteomes" id="UP001148018"/>
    </source>
</evidence>
<dbReference type="Gene3D" id="3.30.160.20">
    <property type="match status" value="1"/>
</dbReference>
<dbReference type="GO" id="GO:0008251">
    <property type="term" value="F:tRNA-specific adenosine deaminase activity"/>
    <property type="evidence" value="ECO:0007669"/>
    <property type="project" value="TreeGrafter"/>
</dbReference>
<keyword evidence="5" id="KW-1185">Reference proteome</keyword>
<comment type="caution">
    <text evidence="4">The sequence shown here is derived from an EMBL/GenBank/DDBJ whole genome shotgun (WGS) entry which is preliminary data.</text>
</comment>
<dbReference type="Pfam" id="PF00035">
    <property type="entry name" value="dsrm"/>
    <property type="match status" value="1"/>
</dbReference>
<feature type="domain" description="DRBM" evidence="2">
    <location>
        <begin position="25"/>
        <end position="61"/>
    </location>
</feature>
<dbReference type="SMART" id="SM00552">
    <property type="entry name" value="ADEAMc"/>
    <property type="match status" value="1"/>
</dbReference>
<dbReference type="Pfam" id="PF02137">
    <property type="entry name" value="A_deamin"/>
    <property type="match status" value="1"/>
</dbReference>
<dbReference type="GO" id="GO:0005730">
    <property type="term" value="C:nucleolus"/>
    <property type="evidence" value="ECO:0007669"/>
    <property type="project" value="TreeGrafter"/>
</dbReference>